<dbReference type="Pfam" id="PF13302">
    <property type="entry name" value="Acetyltransf_3"/>
    <property type="match status" value="1"/>
</dbReference>
<gene>
    <name evidence="2" type="ORF">ACFFNY_23750</name>
</gene>
<evidence type="ECO:0000313" key="3">
    <source>
        <dbReference type="Proteomes" id="UP001589619"/>
    </source>
</evidence>
<dbReference type="Gene3D" id="3.40.630.30">
    <property type="match status" value="1"/>
</dbReference>
<dbReference type="InterPro" id="IPR016181">
    <property type="entry name" value="Acyl_CoA_acyltransferase"/>
</dbReference>
<keyword evidence="2" id="KW-0012">Acyltransferase</keyword>
<evidence type="ECO:0000313" key="2">
    <source>
        <dbReference type="EMBL" id="MFB9754594.1"/>
    </source>
</evidence>
<dbReference type="InterPro" id="IPR000182">
    <property type="entry name" value="GNAT_dom"/>
</dbReference>
<name>A0ABV5W1Z9_9BACL</name>
<dbReference type="PANTHER" id="PTHR43415">
    <property type="entry name" value="SPERMIDINE N(1)-ACETYLTRANSFERASE"/>
    <property type="match status" value="1"/>
</dbReference>
<reference evidence="2 3" key="1">
    <citation type="submission" date="2024-09" db="EMBL/GenBank/DDBJ databases">
        <authorList>
            <person name="Sun Q."/>
            <person name="Mori K."/>
        </authorList>
    </citation>
    <scope>NUCLEOTIDE SEQUENCE [LARGE SCALE GENOMIC DNA]</scope>
    <source>
        <strain evidence="2 3">JCM 12520</strain>
    </source>
</reference>
<proteinExistence type="predicted"/>
<dbReference type="SUPFAM" id="SSF55729">
    <property type="entry name" value="Acyl-CoA N-acyltransferases (Nat)"/>
    <property type="match status" value="1"/>
</dbReference>
<comment type="caution">
    <text evidence="2">The sequence shown here is derived from an EMBL/GenBank/DDBJ whole genome shotgun (WGS) entry which is preliminary data.</text>
</comment>
<dbReference type="RefSeq" id="WP_344909208.1">
    <property type="nucleotide sequence ID" value="NZ_BAAAYO010000008.1"/>
</dbReference>
<evidence type="ECO:0000259" key="1">
    <source>
        <dbReference type="PROSITE" id="PS51186"/>
    </source>
</evidence>
<protein>
    <submittedName>
        <fullName evidence="2">GNAT family N-acetyltransferase</fullName>
        <ecNumber evidence="2">2.3.-.-</ecNumber>
    </submittedName>
</protein>
<keyword evidence="3" id="KW-1185">Reference proteome</keyword>
<dbReference type="Proteomes" id="UP001589619">
    <property type="component" value="Unassembled WGS sequence"/>
</dbReference>
<dbReference type="GO" id="GO:0016746">
    <property type="term" value="F:acyltransferase activity"/>
    <property type="evidence" value="ECO:0007669"/>
    <property type="project" value="UniProtKB-KW"/>
</dbReference>
<dbReference type="PROSITE" id="PS51186">
    <property type="entry name" value="GNAT"/>
    <property type="match status" value="1"/>
</dbReference>
<dbReference type="EC" id="2.3.-.-" evidence="2"/>
<accession>A0ABV5W1Z9</accession>
<sequence length="223" mass="25743">MKSILRAYKHAPEAHLSSYCIPIFVDGKSCGRLRPLTIDSLHREEEMRLLTEWRGASAEWFTSQFPVTVEGTRQWVDEQILQADDRILFLVEDEDMTPIGQVGLLHYDEDKKECEFDNLLRGRKGRFGNIILYALLALGEWGIRQLGLQTGYLNVLGDNHRAMHIYRKLGFREVRRVPLRKVTEGDVTRWVTAPELSGGEAERELVTMSVATDAYYEIIKQFQ</sequence>
<dbReference type="EMBL" id="JBHMAG010000016">
    <property type="protein sequence ID" value="MFB9754594.1"/>
    <property type="molecule type" value="Genomic_DNA"/>
</dbReference>
<keyword evidence="2" id="KW-0808">Transferase</keyword>
<feature type="domain" description="N-acetyltransferase" evidence="1">
    <location>
        <begin position="45"/>
        <end position="194"/>
    </location>
</feature>
<dbReference type="PANTHER" id="PTHR43415:SF3">
    <property type="entry name" value="GNAT-FAMILY ACETYLTRANSFERASE"/>
    <property type="match status" value="1"/>
</dbReference>
<organism evidence="2 3">
    <name type="scientific">Paenibacillus hodogayensis</name>
    <dbReference type="NCBI Taxonomy" id="279208"/>
    <lineage>
        <taxon>Bacteria</taxon>
        <taxon>Bacillati</taxon>
        <taxon>Bacillota</taxon>
        <taxon>Bacilli</taxon>
        <taxon>Bacillales</taxon>
        <taxon>Paenibacillaceae</taxon>
        <taxon>Paenibacillus</taxon>
    </lineage>
</organism>